<dbReference type="InterPro" id="IPR003657">
    <property type="entry name" value="WRKY_dom"/>
</dbReference>
<name>A0ABM0SW11_CAMSA</name>
<dbReference type="SUPFAM" id="SSF118290">
    <property type="entry name" value="WRKY DNA-binding domain"/>
    <property type="match status" value="1"/>
</dbReference>
<dbReference type="Pfam" id="PF03106">
    <property type="entry name" value="WRKY"/>
    <property type="match status" value="1"/>
</dbReference>
<keyword evidence="4" id="KW-0804">Transcription</keyword>
<dbReference type="SMART" id="SM00774">
    <property type="entry name" value="WRKY"/>
    <property type="match status" value="1"/>
</dbReference>
<accession>A0ABM0SW11</accession>
<reference evidence="7" key="1">
    <citation type="journal article" date="2014" name="Nat. Commun.">
        <title>The emerging biofuel crop Camelina sativa retains a highly undifferentiated hexaploid genome structure.</title>
        <authorList>
            <person name="Kagale S."/>
            <person name="Koh C."/>
            <person name="Nixon J."/>
            <person name="Bollina V."/>
            <person name="Clarke W.E."/>
            <person name="Tuteja R."/>
            <person name="Spillane C."/>
            <person name="Robinson S.J."/>
            <person name="Links M.G."/>
            <person name="Clarke C."/>
            <person name="Higgins E.E."/>
            <person name="Huebert T."/>
            <person name="Sharpe A.G."/>
            <person name="Parkin I.A."/>
        </authorList>
    </citation>
    <scope>NUCLEOTIDE SEQUENCE [LARGE SCALE GENOMIC DNA]</scope>
    <source>
        <strain evidence="7">cv. DH55</strain>
    </source>
</reference>
<keyword evidence="2" id="KW-0805">Transcription regulation</keyword>
<dbReference type="PANTHER" id="PTHR31221:SF273">
    <property type="entry name" value="WRKY TRANSCRIPTION FACTOR 59-RELATED"/>
    <property type="match status" value="1"/>
</dbReference>
<protein>
    <submittedName>
        <fullName evidence="8">Probable WRKY transcription factor 59</fullName>
    </submittedName>
</protein>
<dbReference type="PANTHER" id="PTHR31221">
    <property type="entry name" value="WRKY TRANSCRIPTION FACTOR PROTEIN 1-RELATED"/>
    <property type="match status" value="1"/>
</dbReference>
<keyword evidence="3" id="KW-0238">DNA-binding</keyword>
<dbReference type="GeneID" id="104702733"/>
<dbReference type="Gene3D" id="2.20.25.80">
    <property type="entry name" value="WRKY domain"/>
    <property type="match status" value="1"/>
</dbReference>
<dbReference type="InterPro" id="IPR044810">
    <property type="entry name" value="WRKY_plant"/>
</dbReference>
<evidence type="ECO:0000256" key="2">
    <source>
        <dbReference type="ARBA" id="ARBA00023015"/>
    </source>
</evidence>
<keyword evidence="7" id="KW-1185">Reference proteome</keyword>
<organism evidence="7 8">
    <name type="scientific">Camelina sativa</name>
    <name type="common">False flax</name>
    <name type="synonym">Myagrum sativum</name>
    <dbReference type="NCBI Taxonomy" id="90675"/>
    <lineage>
        <taxon>Eukaryota</taxon>
        <taxon>Viridiplantae</taxon>
        <taxon>Streptophyta</taxon>
        <taxon>Embryophyta</taxon>
        <taxon>Tracheophyta</taxon>
        <taxon>Spermatophyta</taxon>
        <taxon>Magnoliopsida</taxon>
        <taxon>eudicotyledons</taxon>
        <taxon>Gunneridae</taxon>
        <taxon>Pentapetalae</taxon>
        <taxon>rosids</taxon>
        <taxon>malvids</taxon>
        <taxon>Brassicales</taxon>
        <taxon>Brassicaceae</taxon>
        <taxon>Camelineae</taxon>
        <taxon>Camelina</taxon>
    </lineage>
</organism>
<comment type="subcellular location">
    <subcellularLocation>
        <location evidence="1">Nucleus</location>
    </subcellularLocation>
</comment>
<evidence type="ECO:0000256" key="4">
    <source>
        <dbReference type="ARBA" id="ARBA00023163"/>
    </source>
</evidence>
<evidence type="ECO:0000313" key="7">
    <source>
        <dbReference type="Proteomes" id="UP000694864"/>
    </source>
</evidence>
<dbReference type="RefSeq" id="XP_010416945.1">
    <property type="nucleotide sequence ID" value="XM_010418643.1"/>
</dbReference>
<evidence type="ECO:0000256" key="5">
    <source>
        <dbReference type="ARBA" id="ARBA00023242"/>
    </source>
</evidence>
<dbReference type="PROSITE" id="PS50811">
    <property type="entry name" value="WRKY"/>
    <property type="match status" value="1"/>
</dbReference>
<evidence type="ECO:0000256" key="1">
    <source>
        <dbReference type="ARBA" id="ARBA00004123"/>
    </source>
</evidence>
<reference evidence="8" key="2">
    <citation type="submission" date="2025-08" db="UniProtKB">
        <authorList>
            <consortium name="RefSeq"/>
        </authorList>
    </citation>
    <scope>IDENTIFICATION</scope>
    <source>
        <tissue evidence="8">Leaf</tissue>
    </source>
</reference>
<evidence type="ECO:0000313" key="8">
    <source>
        <dbReference type="RefSeq" id="XP_010416945.1"/>
    </source>
</evidence>
<feature type="domain" description="WRKY" evidence="6">
    <location>
        <begin position="101"/>
        <end position="166"/>
    </location>
</feature>
<evidence type="ECO:0000259" key="6">
    <source>
        <dbReference type="PROSITE" id="PS50811"/>
    </source>
</evidence>
<dbReference type="Proteomes" id="UP000694864">
    <property type="component" value="Chromosome 7"/>
</dbReference>
<dbReference type="InterPro" id="IPR036576">
    <property type="entry name" value="WRKY_dom_sf"/>
</dbReference>
<sequence length="199" mass="23067">MNYPSNPNPSSTDFTEFFKFDDFEDSFHMIMEEIGREDHSSSPTLSWTSSEIFVAAEITSPLQTSLANSPMSLEIGEKDEIKKRKRHKEDPIVHMFKTKADEKVALDDGYKWRKYGKKPIRGSPFPRHYHKCSNPDCNVKKRIERDTNNQDYVLTTYEGIHNHPSPSVVYCDSDDFDLTSHNNWSFQTNTYSFSHSAPN</sequence>
<keyword evidence="5" id="KW-0539">Nucleus</keyword>
<evidence type="ECO:0000256" key="3">
    <source>
        <dbReference type="ARBA" id="ARBA00023125"/>
    </source>
</evidence>
<gene>
    <name evidence="8" type="primary">LOC104702733</name>
</gene>
<proteinExistence type="predicted"/>